<reference evidence="1 2" key="1">
    <citation type="submission" date="2013-03" db="EMBL/GenBank/DDBJ databases">
        <title>Assembly of a new bacterial strain Brevibacillus borstelensis AK1.</title>
        <authorList>
            <person name="Rajan I."/>
            <person name="PoliReddy D."/>
            <person name="Sugumar T."/>
            <person name="Rathinam K."/>
            <person name="Alqarawi S."/>
            <person name="Khalil A.B."/>
            <person name="Sivakumar N."/>
        </authorList>
    </citation>
    <scope>NUCLEOTIDE SEQUENCE [LARGE SCALE GENOMIC DNA]</scope>
    <source>
        <strain evidence="1 2">AK1</strain>
    </source>
</reference>
<accession>M8D9R6</accession>
<dbReference type="EMBL" id="APBN01000003">
    <property type="protein sequence ID" value="EMT53014.1"/>
    <property type="molecule type" value="Genomic_DNA"/>
</dbReference>
<dbReference type="RefSeq" id="WP_003387872.1">
    <property type="nucleotide sequence ID" value="NZ_APBN01000003.1"/>
</dbReference>
<dbReference type="GeneID" id="89501027"/>
<dbReference type="AlphaFoldDB" id="M8D9R6"/>
<sequence length="99" mass="11141">MRQQCHICNEWLDHNLQCSCTRKTGNSHYNKDDRQSGCPKCGGTSATVTEMSATGGTLSRVLNMQYQRFDVVSCNGCGYSEFYRKDASLPRDVLDLFFG</sequence>
<comment type="caution">
    <text evidence="1">The sequence shown here is derived from an EMBL/GenBank/DDBJ whole genome shotgun (WGS) entry which is preliminary data.</text>
</comment>
<dbReference type="Proteomes" id="UP000012081">
    <property type="component" value="Unassembled WGS sequence"/>
</dbReference>
<evidence type="ECO:0008006" key="3">
    <source>
        <dbReference type="Google" id="ProtNLM"/>
    </source>
</evidence>
<organism evidence="1 2">
    <name type="scientific">Brevibacillus borstelensis AK1</name>
    <dbReference type="NCBI Taxonomy" id="1300222"/>
    <lineage>
        <taxon>Bacteria</taxon>
        <taxon>Bacillati</taxon>
        <taxon>Bacillota</taxon>
        <taxon>Bacilli</taxon>
        <taxon>Bacillales</taxon>
        <taxon>Paenibacillaceae</taxon>
        <taxon>Brevibacillus</taxon>
    </lineage>
</organism>
<keyword evidence="2" id="KW-1185">Reference proteome</keyword>
<dbReference type="PATRIC" id="fig|1300222.3.peg.1973"/>
<dbReference type="InterPro" id="IPR018652">
    <property type="entry name" value="DUF2082_NA-bd_Znr"/>
</dbReference>
<evidence type="ECO:0000313" key="2">
    <source>
        <dbReference type="Proteomes" id="UP000012081"/>
    </source>
</evidence>
<evidence type="ECO:0000313" key="1">
    <source>
        <dbReference type="EMBL" id="EMT53014.1"/>
    </source>
</evidence>
<gene>
    <name evidence="1" type="ORF">I532_09552</name>
</gene>
<protein>
    <recommendedName>
        <fullName evidence="3">Nucleic acid-binding protein</fullName>
    </recommendedName>
</protein>
<proteinExistence type="predicted"/>
<dbReference type="Pfam" id="PF09855">
    <property type="entry name" value="Zn_ribbon_13"/>
    <property type="match status" value="1"/>
</dbReference>
<dbReference type="STRING" id="1300222.I532_09552"/>
<name>M8D9R6_9BACL</name>
<dbReference type="OrthoDB" id="6293663at2"/>